<comment type="cofactor">
    <cofactor evidence="1">
        <name>pyridoxal 5'-phosphate</name>
        <dbReference type="ChEBI" id="CHEBI:597326"/>
    </cofactor>
</comment>
<evidence type="ECO:0000313" key="10">
    <source>
        <dbReference type="Proteomes" id="UP000184188"/>
    </source>
</evidence>
<evidence type="ECO:0000259" key="8">
    <source>
        <dbReference type="Pfam" id="PF00155"/>
    </source>
</evidence>
<dbReference type="InterPro" id="IPR004838">
    <property type="entry name" value="NHTrfase_class1_PyrdxlP-BS"/>
</dbReference>
<dbReference type="Gene3D" id="3.40.640.10">
    <property type="entry name" value="Type I PLP-dependent aspartate aminotransferase-like (Major domain)"/>
    <property type="match status" value="1"/>
</dbReference>
<proteinExistence type="inferred from homology"/>
<dbReference type="Pfam" id="PF00155">
    <property type="entry name" value="Aminotran_1_2"/>
    <property type="match status" value="1"/>
</dbReference>
<evidence type="ECO:0000256" key="2">
    <source>
        <dbReference type="ARBA" id="ARBA00007441"/>
    </source>
</evidence>
<keyword evidence="5 7" id="KW-0808">Transferase</keyword>
<dbReference type="VEuPathDB" id="FungiDB:ASPZODRAFT_70084"/>
<dbReference type="GeneID" id="34616109"/>
<keyword evidence="4 7" id="KW-0032">Aminotransferase</keyword>
<keyword evidence="10" id="KW-1185">Reference proteome</keyword>
<dbReference type="FunFam" id="3.40.640.10:FF:000066">
    <property type="entry name" value="Aspartate aminotransferase"/>
    <property type="match status" value="1"/>
</dbReference>
<dbReference type="PRINTS" id="PR00799">
    <property type="entry name" value="TRANSAMINASE"/>
</dbReference>
<comment type="miscellaneous">
    <text evidence="7">In eukaryotes there are cytoplasmic, mitochondrial and chloroplastic isozymes.</text>
</comment>
<dbReference type="Gene3D" id="3.90.1150.10">
    <property type="entry name" value="Aspartate Aminotransferase, domain 1"/>
    <property type="match status" value="1"/>
</dbReference>
<accession>A0A1L9SDH8</accession>
<organism evidence="9 10">
    <name type="scientific">Penicilliopsis zonata CBS 506.65</name>
    <dbReference type="NCBI Taxonomy" id="1073090"/>
    <lineage>
        <taxon>Eukaryota</taxon>
        <taxon>Fungi</taxon>
        <taxon>Dikarya</taxon>
        <taxon>Ascomycota</taxon>
        <taxon>Pezizomycotina</taxon>
        <taxon>Eurotiomycetes</taxon>
        <taxon>Eurotiomycetidae</taxon>
        <taxon>Eurotiales</taxon>
        <taxon>Aspergillaceae</taxon>
        <taxon>Penicilliopsis</taxon>
    </lineage>
</organism>
<dbReference type="PANTHER" id="PTHR11879:SF20">
    <property type="entry name" value="ASPARTATE AMINOTRANSFERASE"/>
    <property type="match status" value="1"/>
</dbReference>
<dbReference type="PROSITE" id="PS00105">
    <property type="entry name" value="AA_TRANSFER_CLASS_1"/>
    <property type="match status" value="1"/>
</dbReference>
<dbReference type="NCBIfam" id="NF006719">
    <property type="entry name" value="PRK09257.1"/>
    <property type="match status" value="1"/>
</dbReference>
<dbReference type="RefSeq" id="XP_022579780.1">
    <property type="nucleotide sequence ID" value="XM_022729645.1"/>
</dbReference>
<dbReference type="STRING" id="1073090.A0A1L9SDH8"/>
<protein>
    <recommendedName>
        <fullName evidence="7">Aspartate aminotransferase</fullName>
        <ecNumber evidence="7">2.6.1.1</ecNumber>
    </recommendedName>
</protein>
<evidence type="ECO:0000256" key="3">
    <source>
        <dbReference type="ARBA" id="ARBA00011738"/>
    </source>
</evidence>
<dbReference type="GO" id="GO:0006532">
    <property type="term" value="P:aspartate biosynthetic process"/>
    <property type="evidence" value="ECO:0007669"/>
    <property type="project" value="TreeGrafter"/>
</dbReference>
<dbReference type="InterPro" id="IPR004839">
    <property type="entry name" value="Aminotransferase_I/II_large"/>
</dbReference>
<feature type="domain" description="Aminotransferase class I/classII large" evidence="8">
    <location>
        <begin position="30"/>
        <end position="411"/>
    </location>
</feature>
<dbReference type="GO" id="GO:0005829">
    <property type="term" value="C:cytosol"/>
    <property type="evidence" value="ECO:0007669"/>
    <property type="project" value="TreeGrafter"/>
</dbReference>
<dbReference type="CDD" id="cd00609">
    <property type="entry name" value="AAT_like"/>
    <property type="match status" value="1"/>
</dbReference>
<comment type="subunit">
    <text evidence="3 7">Homodimer.</text>
</comment>
<evidence type="ECO:0000256" key="1">
    <source>
        <dbReference type="ARBA" id="ARBA00001933"/>
    </source>
</evidence>
<dbReference type="InterPro" id="IPR015424">
    <property type="entry name" value="PyrdxlP-dep_Trfase"/>
</dbReference>
<evidence type="ECO:0000256" key="5">
    <source>
        <dbReference type="ARBA" id="ARBA00022679"/>
    </source>
</evidence>
<dbReference type="EMBL" id="KV878345">
    <property type="protein sequence ID" value="OJJ45270.1"/>
    <property type="molecule type" value="Genomic_DNA"/>
</dbReference>
<name>A0A1L9SDH8_9EURO</name>
<dbReference type="PANTHER" id="PTHR11879">
    <property type="entry name" value="ASPARTATE AMINOTRANSFERASE"/>
    <property type="match status" value="1"/>
</dbReference>
<dbReference type="FunFam" id="3.90.1150.10:FF:000001">
    <property type="entry name" value="Aspartate aminotransferase"/>
    <property type="match status" value="1"/>
</dbReference>
<dbReference type="AlphaFoldDB" id="A0A1L9SDH8"/>
<evidence type="ECO:0000256" key="7">
    <source>
        <dbReference type="RuleBase" id="RU000480"/>
    </source>
</evidence>
<dbReference type="InterPro" id="IPR015422">
    <property type="entry name" value="PyrdxlP-dep_Trfase_small"/>
</dbReference>
<evidence type="ECO:0000256" key="6">
    <source>
        <dbReference type="ARBA" id="ARBA00022898"/>
    </source>
</evidence>
<dbReference type="SUPFAM" id="SSF53383">
    <property type="entry name" value="PLP-dependent transferases"/>
    <property type="match status" value="1"/>
</dbReference>
<dbReference type="InterPro" id="IPR000796">
    <property type="entry name" value="Asp_trans"/>
</dbReference>
<gene>
    <name evidence="9" type="ORF">ASPZODRAFT_70084</name>
</gene>
<keyword evidence="6" id="KW-0663">Pyridoxal phosphate</keyword>
<comment type="similarity">
    <text evidence="2">Belongs to the class-I pyridoxal-phosphate-dependent aminotransferase family.</text>
</comment>
<dbReference type="EC" id="2.6.1.1" evidence="7"/>
<dbReference type="GO" id="GO:0004069">
    <property type="term" value="F:L-aspartate:2-oxoglutarate aminotransferase activity"/>
    <property type="evidence" value="ECO:0007669"/>
    <property type="project" value="UniProtKB-EC"/>
</dbReference>
<sequence>MAGTLSALPVIPLDEAYALTAAYNADSHPEKVLLGAGVYRDENLKPWVLPSVKKVRKSEILHETVVDHEYLPIAGAPGFLKLAQQLIFGPILDDTSRSHAITSVQSISGTGANHLAALFLGHYLRPAHVFISNPTWMNHHVIWELAAPSVVRKTYPYYNPATRSMDLDAFLAELETSAVANDVVILHACAHNPTGFDPTHEQWDKIAEVIRRKGLFPIFDTAYQGFASGDLDEDAWAIRHFYKTLFEEPTTSPSPGMIVCQSFSKNFGLYGERVGALHLALPPGSSLAGAESQFARLIRGEVSTCPRFGCRVVETVLSDPALREIWQADLKTMAARIRAVRQALRSELVKLGTKGDWSHIETQIGMFSYTGLSEAQVKRLNEVHHVYMMASGRISLAGLNEKNVGYVARAIHEVVENAP</sequence>
<dbReference type="Proteomes" id="UP000184188">
    <property type="component" value="Unassembled WGS sequence"/>
</dbReference>
<evidence type="ECO:0000313" key="9">
    <source>
        <dbReference type="EMBL" id="OJJ45270.1"/>
    </source>
</evidence>
<comment type="catalytic activity">
    <reaction evidence="7">
        <text>L-aspartate + 2-oxoglutarate = oxaloacetate + L-glutamate</text>
        <dbReference type="Rhea" id="RHEA:21824"/>
        <dbReference type="ChEBI" id="CHEBI:16452"/>
        <dbReference type="ChEBI" id="CHEBI:16810"/>
        <dbReference type="ChEBI" id="CHEBI:29985"/>
        <dbReference type="ChEBI" id="CHEBI:29991"/>
        <dbReference type="EC" id="2.6.1.1"/>
    </reaction>
</comment>
<reference evidence="10" key="1">
    <citation type="journal article" date="2017" name="Genome Biol.">
        <title>Comparative genomics reveals high biological diversity and specific adaptations in the industrially and medically important fungal genus Aspergillus.</title>
        <authorList>
            <person name="de Vries R.P."/>
            <person name="Riley R."/>
            <person name="Wiebenga A."/>
            <person name="Aguilar-Osorio G."/>
            <person name="Amillis S."/>
            <person name="Uchima C.A."/>
            <person name="Anderluh G."/>
            <person name="Asadollahi M."/>
            <person name="Askin M."/>
            <person name="Barry K."/>
            <person name="Battaglia E."/>
            <person name="Bayram O."/>
            <person name="Benocci T."/>
            <person name="Braus-Stromeyer S.A."/>
            <person name="Caldana C."/>
            <person name="Canovas D."/>
            <person name="Cerqueira G.C."/>
            <person name="Chen F."/>
            <person name="Chen W."/>
            <person name="Choi C."/>
            <person name="Clum A."/>
            <person name="Dos Santos R.A."/>
            <person name="Damasio A.R."/>
            <person name="Diallinas G."/>
            <person name="Emri T."/>
            <person name="Fekete E."/>
            <person name="Flipphi M."/>
            <person name="Freyberg S."/>
            <person name="Gallo A."/>
            <person name="Gournas C."/>
            <person name="Habgood R."/>
            <person name="Hainaut M."/>
            <person name="Harispe M.L."/>
            <person name="Henrissat B."/>
            <person name="Hilden K.S."/>
            <person name="Hope R."/>
            <person name="Hossain A."/>
            <person name="Karabika E."/>
            <person name="Karaffa L."/>
            <person name="Karanyi Z."/>
            <person name="Krasevec N."/>
            <person name="Kuo A."/>
            <person name="Kusch H."/>
            <person name="LaButti K."/>
            <person name="Lagendijk E.L."/>
            <person name="Lapidus A."/>
            <person name="Levasseur A."/>
            <person name="Lindquist E."/>
            <person name="Lipzen A."/>
            <person name="Logrieco A.F."/>
            <person name="MacCabe A."/>
            <person name="Maekelae M.R."/>
            <person name="Malavazi I."/>
            <person name="Melin P."/>
            <person name="Meyer V."/>
            <person name="Mielnichuk N."/>
            <person name="Miskei M."/>
            <person name="Molnar A.P."/>
            <person name="Mule G."/>
            <person name="Ngan C.Y."/>
            <person name="Orejas M."/>
            <person name="Orosz E."/>
            <person name="Ouedraogo J.P."/>
            <person name="Overkamp K.M."/>
            <person name="Park H.-S."/>
            <person name="Perrone G."/>
            <person name="Piumi F."/>
            <person name="Punt P.J."/>
            <person name="Ram A.F."/>
            <person name="Ramon A."/>
            <person name="Rauscher S."/>
            <person name="Record E."/>
            <person name="Riano-Pachon D.M."/>
            <person name="Robert V."/>
            <person name="Roehrig J."/>
            <person name="Ruller R."/>
            <person name="Salamov A."/>
            <person name="Salih N.S."/>
            <person name="Samson R.A."/>
            <person name="Sandor E."/>
            <person name="Sanguinetti M."/>
            <person name="Schuetze T."/>
            <person name="Sepcic K."/>
            <person name="Shelest E."/>
            <person name="Sherlock G."/>
            <person name="Sophianopoulou V."/>
            <person name="Squina F.M."/>
            <person name="Sun H."/>
            <person name="Susca A."/>
            <person name="Todd R.B."/>
            <person name="Tsang A."/>
            <person name="Unkles S.E."/>
            <person name="van de Wiele N."/>
            <person name="van Rossen-Uffink D."/>
            <person name="Oliveira J.V."/>
            <person name="Vesth T.C."/>
            <person name="Visser J."/>
            <person name="Yu J.-H."/>
            <person name="Zhou M."/>
            <person name="Andersen M.R."/>
            <person name="Archer D.B."/>
            <person name="Baker S.E."/>
            <person name="Benoit I."/>
            <person name="Brakhage A.A."/>
            <person name="Braus G.H."/>
            <person name="Fischer R."/>
            <person name="Frisvad J.C."/>
            <person name="Goldman G.H."/>
            <person name="Houbraken J."/>
            <person name="Oakley B."/>
            <person name="Pocsi I."/>
            <person name="Scazzocchio C."/>
            <person name="Seiboth B."/>
            <person name="vanKuyk P.A."/>
            <person name="Wortman J."/>
            <person name="Dyer P.S."/>
            <person name="Grigoriev I.V."/>
        </authorList>
    </citation>
    <scope>NUCLEOTIDE SEQUENCE [LARGE SCALE GENOMIC DNA]</scope>
    <source>
        <strain evidence="10">CBS 506.65</strain>
    </source>
</reference>
<dbReference type="OrthoDB" id="550424at2759"/>
<evidence type="ECO:0000256" key="4">
    <source>
        <dbReference type="ARBA" id="ARBA00022576"/>
    </source>
</evidence>
<dbReference type="GO" id="GO:0030170">
    <property type="term" value="F:pyridoxal phosphate binding"/>
    <property type="evidence" value="ECO:0007669"/>
    <property type="project" value="InterPro"/>
</dbReference>
<dbReference type="InterPro" id="IPR015421">
    <property type="entry name" value="PyrdxlP-dep_Trfase_major"/>
</dbReference>